<feature type="transmembrane region" description="Helical" evidence="1">
    <location>
        <begin position="356"/>
        <end position="378"/>
    </location>
</feature>
<keyword evidence="1" id="KW-1133">Transmembrane helix</keyword>
<keyword evidence="1" id="KW-0812">Transmembrane</keyword>
<feature type="transmembrane region" description="Helical" evidence="1">
    <location>
        <begin position="303"/>
        <end position="323"/>
    </location>
</feature>
<evidence type="ECO:0000259" key="2">
    <source>
        <dbReference type="Pfam" id="PF02517"/>
    </source>
</evidence>
<reference evidence="3 4" key="1">
    <citation type="submission" date="2016-10" db="EMBL/GenBank/DDBJ databases">
        <authorList>
            <person name="de Groot N.N."/>
        </authorList>
    </citation>
    <scope>NUCLEOTIDE SEQUENCE [LARGE SCALE GENOMIC DNA]</scope>
    <source>
        <strain evidence="3 4">SP2</strain>
    </source>
</reference>
<feature type="transmembrane region" description="Helical" evidence="1">
    <location>
        <begin position="149"/>
        <end position="170"/>
    </location>
</feature>
<feature type="transmembrane region" description="Helical" evidence="1">
    <location>
        <begin position="329"/>
        <end position="349"/>
    </location>
</feature>
<evidence type="ECO:0000313" key="3">
    <source>
        <dbReference type="EMBL" id="SFJ28817.1"/>
    </source>
</evidence>
<feature type="transmembrane region" description="Helical" evidence="1">
    <location>
        <begin position="272"/>
        <end position="291"/>
    </location>
</feature>
<feature type="domain" description="CAAX prenyl protease 2/Lysostaphin resistance protein A-like" evidence="2">
    <location>
        <begin position="272"/>
        <end position="369"/>
    </location>
</feature>
<protein>
    <recommendedName>
        <fullName evidence="2">CAAX prenyl protease 2/Lysostaphin resistance protein A-like domain-containing protein</fullName>
    </recommendedName>
</protein>
<sequence length="379" mass="39560">MTDTVRADDTGATDSDVASSLGTAVAAVTMAAVLVPVRRGVDEPAVLAASGFALVAVFAFLARRHGGPDRRPVAVVATLSSLAVVLLSGYALNRGLLAVVDLPVPLLDGTWSLSLLVTAFVTAGLCVGLGAADYFGVGVAGLVRRAQQTATLAGVGIVGLYVPAMVTLVLEGPAAQILSTPELSMVQGTVVSQLGMALGTGLVVFGYITLRQYDLSFIDLHVPTKRDAAWAVGGLVVLFGAMFLISFFFELIGVESAEHGTTGQAQQSPEVLLVLIPAAILVVGPFEELLYRNVIQKELYRSFSRYGAIVVASVIFALVHVFAYGTADLGAVIASLGIVFGLSIVLGAIYERTDNLLIPSLVHGVYNALLWTSLYFTYA</sequence>
<dbReference type="Pfam" id="PF02517">
    <property type="entry name" value="Rce1-like"/>
    <property type="match status" value="1"/>
</dbReference>
<dbReference type="InterPro" id="IPR052710">
    <property type="entry name" value="CAAX_protease"/>
</dbReference>
<dbReference type="EMBL" id="FORO01000020">
    <property type="protein sequence ID" value="SFJ28817.1"/>
    <property type="molecule type" value="Genomic_DNA"/>
</dbReference>
<organism evidence="3 4">
    <name type="scientific">Natronobacterium gregoryi</name>
    <dbReference type="NCBI Taxonomy" id="44930"/>
    <lineage>
        <taxon>Archaea</taxon>
        <taxon>Methanobacteriati</taxon>
        <taxon>Methanobacteriota</taxon>
        <taxon>Stenosarchaea group</taxon>
        <taxon>Halobacteria</taxon>
        <taxon>Halobacteriales</taxon>
        <taxon>Natrialbaceae</taxon>
        <taxon>Natronobacterium</taxon>
    </lineage>
</organism>
<feature type="transmembrane region" description="Helical" evidence="1">
    <location>
        <begin position="230"/>
        <end position="252"/>
    </location>
</feature>
<keyword evidence="1" id="KW-0472">Membrane</keyword>
<dbReference type="InterPro" id="IPR003675">
    <property type="entry name" value="Rce1/LyrA-like_dom"/>
</dbReference>
<feature type="transmembrane region" description="Helical" evidence="1">
    <location>
        <begin position="44"/>
        <end position="61"/>
    </location>
</feature>
<dbReference type="PANTHER" id="PTHR36435:SF1">
    <property type="entry name" value="CAAX AMINO TERMINAL PROTEASE FAMILY PROTEIN"/>
    <property type="match status" value="1"/>
</dbReference>
<name>A0A1I3Q5X0_9EURY</name>
<feature type="transmembrane region" description="Helical" evidence="1">
    <location>
        <begin position="190"/>
        <end position="210"/>
    </location>
</feature>
<evidence type="ECO:0000256" key="1">
    <source>
        <dbReference type="SAM" id="Phobius"/>
    </source>
</evidence>
<dbReference type="AlphaFoldDB" id="A0A1I3Q5X0"/>
<dbReference type="OrthoDB" id="275779at2157"/>
<accession>A0A1I3Q5X0</accession>
<proteinExistence type="predicted"/>
<dbReference type="GO" id="GO:0080120">
    <property type="term" value="P:CAAX-box protein maturation"/>
    <property type="evidence" value="ECO:0007669"/>
    <property type="project" value="UniProtKB-ARBA"/>
</dbReference>
<dbReference type="OMA" id="IYERTDN"/>
<evidence type="ECO:0000313" key="4">
    <source>
        <dbReference type="Proteomes" id="UP000182829"/>
    </source>
</evidence>
<gene>
    <name evidence="3" type="ORF">SAMN05443661_12042</name>
</gene>
<dbReference type="RefSeq" id="WP_005581667.1">
    <property type="nucleotide sequence ID" value="NZ_FORO01000020.1"/>
</dbReference>
<dbReference type="PANTHER" id="PTHR36435">
    <property type="entry name" value="SLR1288 PROTEIN"/>
    <property type="match status" value="1"/>
</dbReference>
<dbReference type="Proteomes" id="UP000182829">
    <property type="component" value="Unassembled WGS sequence"/>
</dbReference>
<dbReference type="GO" id="GO:0004175">
    <property type="term" value="F:endopeptidase activity"/>
    <property type="evidence" value="ECO:0007669"/>
    <property type="project" value="UniProtKB-ARBA"/>
</dbReference>
<feature type="transmembrane region" description="Helical" evidence="1">
    <location>
        <begin position="112"/>
        <end position="137"/>
    </location>
</feature>
<dbReference type="GeneID" id="14206881"/>
<feature type="transmembrane region" description="Helical" evidence="1">
    <location>
        <begin position="73"/>
        <end position="92"/>
    </location>
</feature>